<dbReference type="PANTHER" id="PTHR30385">
    <property type="entry name" value="SIGMA FACTOR F FLAGELLAR"/>
    <property type="match status" value="1"/>
</dbReference>
<dbReference type="GO" id="GO:0006352">
    <property type="term" value="P:DNA-templated transcription initiation"/>
    <property type="evidence" value="ECO:0007669"/>
    <property type="project" value="InterPro"/>
</dbReference>
<keyword evidence="3" id="KW-0238">DNA-binding</keyword>
<evidence type="ECO:0000313" key="7">
    <source>
        <dbReference type="Proteomes" id="UP000214880"/>
    </source>
</evidence>
<evidence type="ECO:0000259" key="5">
    <source>
        <dbReference type="Pfam" id="PF04542"/>
    </source>
</evidence>
<dbReference type="InterPro" id="IPR013325">
    <property type="entry name" value="RNA_pol_sigma_r2"/>
</dbReference>
<keyword evidence="1" id="KW-0805">Transcription regulation</keyword>
<feature type="domain" description="RNA polymerase sigma-70 region 2" evidence="5">
    <location>
        <begin position="18"/>
        <end position="88"/>
    </location>
</feature>
<evidence type="ECO:0000256" key="2">
    <source>
        <dbReference type="ARBA" id="ARBA00023082"/>
    </source>
</evidence>
<gene>
    <name evidence="6" type="ORF">SAMN04488502_11559</name>
</gene>
<dbReference type="InterPro" id="IPR007627">
    <property type="entry name" value="RNA_pol_sigma70_r2"/>
</dbReference>
<dbReference type="Pfam" id="PF04542">
    <property type="entry name" value="Sigma70_r2"/>
    <property type="match status" value="1"/>
</dbReference>
<sequence length="266" mass="29787">MGRMNCMCSKQPYLNDNLIREYKNLVHYAIHRYYPFRPNVEYEDLFQIASIALVNAAVKYNPARGAGFATYALLHIRSALYREMRRNTAQKRRAIVVSLFQEIDESGTQLIDIIPDPATTEGYNLYQRGGRLMANSRSVKTEAGALTVTKLDLSTFVVFNANNALATRTTPYITVTKNGKVTLSPEVGKRFASGETLEILINPAATIAVVRSSAEGIQCRRNGKNTDSTIFSCAHAKLFLENKQVPLPAKFRAAWDEDLSAWVGRR</sequence>
<keyword evidence="7" id="KW-1185">Reference proteome</keyword>
<dbReference type="STRING" id="146817.SAMN04488502_11559"/>
<dbReference type="OrthoDB" id="1929929at2"/>
<dbReference type="AlphaFoldDB" id="A0A1G9ZTU9"/>
<keyword evidence="4" id="KW-0804">Transcription</keyword>
<keyword evidence="2" id="KW-0731">Sigma factor</keyword>
<organism evidence="6 7">
    <name type="scientific">Dendrosporobacter quercicolus</name>
    <dbReference type="NCBI Taxonomy" id="146817"/>
    <lineage>
        <taxon>Bacteria</taxon>
        <taxon>Bacillati</taxon>
        <taxon>Bacillota</taxon>
        <taxon>Negativicutes</taxon>
        <taxon>Selenomonadales</taxon>
        <taxon>Sporomusaceae</taxon>
        <taxon>Dendrosporobacter</taxon>
    </lineage>
</organism>
<evidence type="ECO:0000256" key="1">
    <source>
        <dbReference type="ARBA" id="ARBA00023015"/>
    </source>
</evidence>
<protein>
    <submittedName>
        <fullName evidence="6">RNA polymerase sigma factor, sigma-70 family</fullName>
    </submittedName>
</protein>
<dbReference type="GO" id="GO:0003677">
    <property type="term" value="F:DNA binding"/>
    <property type="evidence" value="ECO:0007669"/>
    <property type="project" value="UniProtKB-KW"/>
</dbReference>
<accession>A0A1G9ZTU9</accession>
<dbReference type="SUPFAM" id="SSF88946">
    <property type="entry name" value="Sigma2 domain of RNA polymerase sigma factors"/>
    <property type="match status" value="1"/>
</dbReference>
<dbReference type="Proteomes" id="UP000214880">
    <property type="component" value="Unassembled WGS sequence"/>
</dbReference>
<evidence type="ECO:0000256" key="4">
    <source>
        <dbReference type="ARBA" id="ARBA00023163"/>
    </source>
</evidence>
<evidence type="ECO:0000256" key="3">
    <source>
        <dbReference type="ARBA" id="ARBA00023125"/>
    </source>
</evidence>
<dbReference type="GO" id="GO:0016987">
    <property type="term" value="F:sigma factor activity"/>
    <property type="evidence" value="ECO:0007669"/>
    <property type="project" value="UniProtKB-KW"/>
</dbReference>
<evidence type="ECO:0000313" key="6">
    <source>
        <dbReference type="EMBL" id="SDN24537.1"/>
    </source>
</evidence>
<dbReference type="EMBL" id="FNHB01000015">
    <property type="protein sequence ID" value="SDN24537.1"/>
    <property type="molecule type" value="Genomic_DNA"/>
</dbReference>
<reference evidence="6 7" key="1">
    <citation type="submission" date="2016-10" db="EMBL/GenBank/DDBJ databases">
        <authorList>
            <person name="de Groot N.N."/>
        </authorList>
    </citation>
    <scope>NUCLEOTIDE SEQUENCE [LARGE SCALE GENOMIC DNA]</scope>
    <source>
        <strain evidence="6 7">DSM 1736</strain>
    </source>
</reference>
<proteinExistence type="predicted"/>
<dbReference type="Gene3D" id="1.10.1740.10">
    <property type="match status" value="1"/>
</dbReference>
<name>A0A1G9ZTU9_9FIRM</name>